<reference evidence="2 3" key="1">
    <citation type="submission" date="2019-03" db="EMBL/GenBank/DDBJ databases">
        <title>First draft genome of Liparis tanakae, snailfish: a comprehensive survey of snailfish specific genes.</title>
        <authorList>
            <person name="Kim W."/>
            <person name="Song I."/>
            <person name="Jeong J.-H."/>
            <person name="Kim D."/>
            <person name="Kim S."/>
            <person name="Ryu S."/>
            <person name="Song J.Y."/>
            <person name="Lee S.K."/>
        </authorList>
    </citation>
    <scope>NUCLEOTIDE SEQUENCE [LARGE SCALE GENOMIC DNA]</scope>
    <source>
        <tissue evidence="2">Muscle</tissue>
    </source>
</reference>
<evidence type="ECO:0000313" key="2">
    <source>
        <dbReference type="EMBL" id="TNN25498.1"/>
    </source>
</evidence>
<comment type="caution">
    <text evidence="2">The sequence shown here is derived from an EMBL/GenBank/DDBJ whole genome shotgun (WGS) entry which is preliminary data.</text>
</comment>
<protein>
    <submittedName>
        <fullName evidence="2">Uncharacterized protein</fullName>
    </submittedName>
</protein>
<dbReference type="AlphaFoldDB" id="A0A4Z2E9K4"/>
<dbReference type="Proteomes" id="UP000314294">
    <property type="component" value="Unassembled WGS sequence"/>
</dbReference>
<evidence type="ECO:0000256" key="1">
    <source>
        <dbReference type="SAM" id="MobiDB-lite"/>
    </source>
</evidence>
<proteinExistence type="predicted"/>
<evidence type="ECO:0000313" key="3">
    <source>
        <dbReference type="Proteomes" id="UP000314294"/>
    </source>
</evidence>
<name>A0A4Z2E9K4_9TELE</name>
<keyword evidence="3" id="KW-1185">Reference proteome</keyword>
<accession>A0A4Z2E9K4</accession>
<sequence>MKDYRRRTRLGLTPFPHNASLDVDSPSEAKKAKPRLGGTAPVTTALHTAGLSPPPVLVSALEFKHYTSERSHSAGRLTRGAGRLTRGAPPALWYAPPPPRWTGAPALILFCDILPVSATSIYHDRSIQTLALFSVVLYLFL</sequence>
<feature type="region of interest" description="Disordered" evidence="1">
    <location>
        <begin position="1"/>
        <end position="39"/>
    </location>
</feature>
<organism evidence="2 3">
    <name type="scientific">Liparis tanakae</name>
    <name type="common">Tanaka's snailfish</name>
    <dbReference type="NCBI Taxonomy" id="230148"/>
    <lineage>
        <taxon>Eukaryota</taxon>
        <taxon>Metazoa</taxon>
        <taxon>Chordata</taxon>
        <taxon>Craniata</taxon>
        <taxon>Vertebrata</taxon>
        <taxon>Euteleostomi</taxon>
        <taxon>Actinopterygii</taxon>
        <taxon>Neopterygii</taxon>
        <taxon>Teleostei</taxon>
        <taxon>Neoteleostei</taxon>
        <taxon>Acanthomorphata</taxon>
        <taxon>Eupercaria</taxon>
        <taxon>Perciformes</taxon>
        <taxon>Cottioidei</taxon>
        <taxon>Cottales</taxon>
        <taxon>Liparidae</taxon>
        <taxon>Liparis</taxon>
    </lineage>
</organism>
<gene>
    <name evidence="2" type="ORF">EYF80_064372</name>
</gene>
<dbReference type="EMBL" id="SRLO01012373">
    <property type="protein sequence ID" value="TNN25498.1"/>
    <property type="molecule type" value="Genomic_DNA"/>
</dbReference>